<reference evidence="2 3" key="1">
    <citation type="submission" date="2021-06" db="EMBL/GenBank/DDBJ databases">
        <title>A haploid diamondback moth (Plutella xylostella L.) genome assembly resolves 31 chromosomes and identifies a diamide resistance mutation.</title>
        <authorList>
            <person name="Ward C.M."/>
            <person name="Perry K.D."/>
            <person name="Baker G."/>
            <person name="Powis K."/>
            <person name="Heckel D.G."/>
            <person name="Baxter S.W."/>
        </authorList>
    </citation>
    <scope>NUCLEOTIDE SEQUENCE [LARGE SCALE GENOMIC DNA]</scope>
    <source>
        <strain evidence="2 3">LV</strain>
        <tissue evidence="2">Single pupa</tissue>
    </source>
</reference>
<evidence type="ECO:0000256" key="1">
    <source>
        <dbReference type="SAM" id="MobiDB-lite"/>
    </source>
</evidence>
<sequence>MSIKSQKSLNEEISEIWERSYSVRSLSEESLNSADLHDSDSLSRQLLHALTPPALSRLRRAFRLLHALTPPALSRLRRAFRVQQIRTLRDVTNLSRQLLHALTPPALSKLRRAFRVQQIRTLRDVTNRYIKRGNTIDTRQSLPPAPARTDSAGAQQTETSVPPGVNKRKHIDILCRRLLLALTPPALSRLRRAFQVQQLLLALTPPALSRLRRTFRVQQIRPLRDVTKRVEQVMLAAAASEGVQFATPRRDTDQARWCDEPGFVRAVEEIFGEYSCGVARVALCMKE</sequence>
<evidence type="ECO:0000313" key="2">
    <source>
        <dbReference type="EMBL" id="KAG7296476.1"/>
    </source>
</evidence>
<gene>
    <name evidence="2" type="ORF">JYU34_020221</name>
</gene>
<protein>
    <submittedName>
        <fullName evidence="2">Uncharacterized protein</fullName>
    </submittedName>
</protein>
<keyword evidence="3" id="KW-1185">Reference proteome</keyword>
<comment type="caution">
    <text evidence="2">The sequence shown here is derived from an EMBL/GenBank/DDBJ whole genome shotgun (WGS) entry which is preliminary data.</text>
</comment>
<feature type="region of interest" description="Disordered" evidence="1">
    <location>
        <begin position="133"/>
        <end position="165"/>
    </location>
</feature>
<evidence type="ECO:0000313" key="3">
    <source>
        <dbReference type="Proteomes" id="UP000823941"/>
    </source>
</evidence>
<proteinExistence type="predicted"/>
<organism evidence="2 3">
    <name type="scientific">Plutella xylostella</name>
    <name type="common">Diamondback moth</name>
    <name type="synonym">Plutella maculipennis</name>
    <dbReference type="NCBI Taxonomy" id="51655"/>
    <lineage>
        <taxon>Eukaryota</taxon>
        <taxon>Metazoa</taxon>
        <taxon>Ecdysozoa</taxon>
        <taxon>Arthropoda</taxon>
        <taxon>Hexapoda</taxon>
        <taxon>Insecta</taxon>
        <taxon>Pterygota</taxon>
        <taxon>Neoptera</taxon>
        <taxon>Endopterygota</taxon>
        <taxon>Lepidoptera</taxon>
        <taxon>Glossata</taxon>
        <taxon>Ditrysia</taxon>
        <taxon>Yponomeutoidea</taxon>
        <taxon>Plutellidae</taxon>
        <taxon>Plutella</taxon>
    </lineage>
</organism>
<dbReference type="Proteomes" id="UP000823941">
    <property type="component" value="Chromosome 28"/>
</dbReference>
<dbReference type="EMBL" id="JAHIBW010000028">
    <property type="protein sequence ID" value="KAG7296476.1"/>
    <property type="molecule type" value="Genomic_DNA"/>
</dbReference>
<accession>A0ABQ7PU77</accession>
<name>A0ABQ7PU77_PLUXY</name>